<accession>A0A0A8YXF4</accession>
<proteinExistence type="predicted"/>
<evidence type="ECO:0000313" key="1">
    <source>
        <dbReference type="EMBL" id="JAD29140.1"/>
    </source>
</evidence>
<organism evidence="1">
    <name type="scientific">Arundo donax</name>
    <name type="common">Giant reed</name>
    <name type="synonym">Donax arundinaceus</name>
    <dbReference type="NCBI Taxonomy" id="35708"/>
    <lineage>
        <taxon>Eukaryota</taxon>
        <taxon>Viridiplantae</taxon>
        <taxon>Streptophyta</taxon>
        <taxon>Embryophyta</taxon>
        <taxon>Tracheophyta</taxon>
        <taxon>Spermatophyta</taxon>
        <taxon>Magnoliopsida</taxon>
        <taxon>Liliopsida</taxon>
        <taxon>Poales</taxon>
        <taxon>Poaceae</taxon>
        <taxon>PACMAD clade</taxon>
        <taxon>Arundinoideae</taxon>
        <taxon>Arundineae</taxon>
        <taxon>Arundo</taxon>
    </lineage>
</organism>
<dbReference type="EMBL" id="GBRH01268755">
    <property type="protein sequence ID" value="JAD29140.1"/>
    <property type="molecule type" value="Transcribed_RNA"/>
</dbReference>
<reference evidence="1" key="2">
    <citation type="journal article" date="2015" name="Data Brief">
        <title>Shoot transcriptome of the giant reed, Arundo donax.</title>
        <authorList>
            <person name="Barrero R.A."/>
            <person name="Guerrero F.D."/>
            <person name="Moolhuijzen P."/>
            <person name="Goolsby J.A."/>
            <person name="Tidwell J."/>
            <person name="Bellgard S.E."/>
            <person name="Bellgard M.I."/>
        </authorList>
    </citation>
    <scope>NUCLEOTIDE SEQUENCE</scope>
    <source>
        <tissue evidence="1">Shoot tissue taken approximately 20 cm above the soil surface</tissue>
    </source>
</reference>
<sequence length="13" mass="1331">MNGVMAIPSVTPN</sequence>
<reference evidence="1" key="1">
    <citation type="submission" date="2014-09" db="EMBL/GenBank/DDBJ databases">
        <authorList>
            <person name="Magalhaes I.L.F."/>
            <person name="Oliveira U."/>
            <person name="Santos F.R."/>
            <person name="Vidigal T.H.D.A."/>
            <person name="Brescovit A.D."/>
            <person name="Santos A.J."/>
        </authorList>
    </citation>
    <scope>NUCLEOTIDE SEQUENCE</scope>
    <source>
        <tissue evidence="1">Shoot tissue taken approximately 20 cm above the soil surface</tissue>
    </source>
</reference>
<protein>
    <submittedName>
        <fullName evidence="1">Uncharacterized protein</fullName>
    </submittedName>
</protein>
<name>A0A0A8YXF4_ARUDO</name>